<gene>
    <name evidence="1" type="ORF">HLB23_40005</name>
</gene>
<dbReference type="RefSeq" id="WP_067529364.1">
    <property type="nucleotide sequence ID" value="NZ_JABELX010000032.1"/>
</dbReference>
<keyword evidence="2" id="KW-1185">Reference proteome</keyword>
<organism evidence="1 2">
    <name type="scientific">Nocardia uniformis</name>
    <dbReference type="NCBI Taxonomy" id="53432"/>
    <lineage>
        <taxon>Bacteria</taxon>
        <taxon>Bacillati</taxon>
        <taxon>Actinomycetota</taxon>
        <taxon>Actinomycetes</taxon>
        <taxon>Mycobacteriales</taxon>
        <taxon>Nocardiaceae</taxon>
        <taxon>Nocardia</taxon>
    </lineage>
</organism>
<name>A0A849CL10_9NOCA</name>
<reference evidence="1 2" key="1">
    <citation type="submission" date="2020-05" db="EMBL/GenBank/DDBJ databases">
        <title>MicrobeNet Type strains.</title>
        <authorList>
            <person name="Nicholson A.C."/>
        </authorList>
    </citation>
    <scope>NUCLEOTIDE SEQUENCE [LARGE SCALE GENOMIC DNA]</scope>
    <source>
        <strain evidence="1 2">JCM 3224</strain>
    </source>
</reference>
<sequence>MREVASHRVDEWRMAYALDGISERTRIHWEHWYDGLSLGSLQEMCDGLLDHLAARIAEDPELCSPDSAVVLRTAAECALGALSLGAFPNGDQEVPLPLIDEMFSSEVVDYRSLVDQAPTARTWRQVFSLCLISGPWERDRVIGGLLLVDYAPTIREGVPHSPLESQSDPADIAEMDALCIYLVGPWQPNSSVHGSSLVLRKPDADERAEAARQLDAVGPLTSDQQLLRTLLEDDRSTFEHALTTRLTQYRDNAAVDAPPRSLLPFGTIALVKLAIRVHGWELGIGSNYLPARLLHGE</sequence>
<dbReference type="InterPro" id="IPR029074">
    <property type="entry name" value="Imm49"/>
</dbReference>
<accession>A0A849CL10</accession>
<dbReference type="Pfam" id="PF15575">
    <property type="entry name" value="Imm49"/>
    <property type="match status" value="1"/>
</dbReference>
<dbReference type="AlphaFoldDB" id="A0A849CL10"/>
<proteinExistence type="predicted"/>
<dbReference type="Proteomes" id="UP000586827">
    <property type="component" value="Unassembled WGS sequence"/>
</dbReference>
<protein>
    <submittedName>
        <fullName evidence="1">Immunity 49 family protein</fullName>
    </submittedName>
</protein>
<evidence type="ECO:0000313" key="2">
    <source>
        <dbReference type="Proteomes" id="UP000586827"/>
    </source>
</evidence>
<dbReference type="EMBL" id="JABELX010000032">
    <property type="protein sequence ID" value="NNH75971.1"/>
    <property type="molecule type" value="Genomic_DNA"/>
</dbReference>
<comment type="caution">
    <text evidence="1">The sequence shown here is derived from an EMBL/GenBank/DDBJ whole genome shotgun (WGS) entry which is preliminary data.</text>
</comment>
<evidence type="ECO:0000313" key="1">
    <source>
        <dbReference type="EMBL" id="NNH75971.1"/>
    </source>
</evidence>